<evidence type="ECO:0000256" key="5">
    <source>
        <dbReference type="ARBA" id="ARBA00012550"/>
    </source>
</evidence>
<dbReference type="Gene3D" id="3.20.20.70">
    <property type="entry name" value="Aldolase class I"/>
    <property type="match status" value="1"/>
</dbReference>
<dbReference type="UniPathway" id="UPA00031">
    <property type="reaction ID" value="UER00009"/>
</dbReference>
<dbReference type="InterPro" id="IPR044524">
    <property type="entry name" value="Isoase_HisA-like"/>
</dbReference>
<feature type="domain" description="GST N-terminal" evidence="15">
    <location>
        <begin position="10"/>
        <end position="92"/>
    </location>
</feature>
<keyword evidence="7 14" id="KW-0028">Amino-acid biosynthesis</keyword>
<keyword evidence="17" id="KW-1185">Reference proteome</keyword>
<gene>
    <name evidence="16" type="ORF">UTRI_06554_B</name>
</gene>
<dbReference type="InterPro" id="IPR011060">
    <property type="entry name" value="RibuloseP-bd_barrel"/>
</dbReference>
<dbReference type="SUPFAM" id="SSF47616">
    <property type="entry name" value="GST C-terminal domain-like"/>
    <property type="match status" value="1"/>
</dbReference>
<evidence type="ECO:0000256" key="2">
    <source>
        <dbReference type="ARBA" id="ARBA00005133"/>
    </source>
</evidence>
<dbReference type="GO" id="GO:0004364">
    <property type="term" value="F:glutathione transferase activity"/>
    <property type="evidence" value="ECO:0007669"/>
    <property type="project" value="UniProtKB-EC"/>
</dbReference>
<evidence type="ECO:0000256" key="11">
    <source>
        <dbReference type="ARBA" id="ARBA00030547"/>
    </source>
</evidence>
<dbReference type="GO" id="GO:0005737">
    <property type="term" value="C:cytoplasm"/>
    <property type="evidence" value="ECO:0007669"/>
    <property type="project" value="UniProtKB-ARBA"/>
</dbReference>
<dbReference type="GO" id="GO:0000105">
    <property type="term" value="P:L-histidine biosynthetic process"/>
    <property type="evidence" value="ECO:0007669"/>
    <property type="project" value="UniProtKB-UniPathway"/>
</dbReference>
<protein>
    <recommendedName>
        <fullName evidence="6">1-(5-phosphoribosyl)-5-[(5-phosphoribosylamino)methylideneamino] imidazole-4-carboxamide isomerase</fullName>
        <ecNumber evidence="4">2.5.1.18</ecNumber>
        <ecNumber evidence="5">5.3.1.16</ecNumber>
    </recommendedName>
    <alternativeName>
        <fullName evidence="12">5-proFAR isomerase</fullName>
    </alternativeName>
    <alternativeName>
        <fullName evidence="11">Phosphoribosylformimino-5-aminoimidazole carboxamide ribotide isomerase</fullName>
    </alternativeName>
</protein>
<comment type="similarity">
    <text evidence="3 14">Belongs to the HisA/HisF family.</text>
</comment>
<dbReference type="FunFam" id="3.20.20.70:FF:000110">
    <property type="entry name" value="1-(5-phosphoribosyl)-5-[(5-phosphoribosylamino)methylideneamino] imidazole-4-carboxamide isomerase, chloroplastic"/>
    <property type="match status" value="1"/>
</dbReference>
<reference evidence="16 17" key="1">
    <citation type="submission" date="2018-03" db="EMBL/GenBank/DDBJ databases">
        <authorList>
            <person name="Guldener U."/>
        </authorList>
    </citation>
    <scope>NUCLEOTIDE SEQUENCE [LARGE SCALE GENOMIC DNA]</scope>
    <source>
        <strain evidence="16 17">NBRC100155</strain>
    </source>
</reference>
<dbReference type="Proteomes" id="UP000324022">
    <property type="component" value="Unassembled WGS sequence"/>
</dbReference>
<evidence type="ECO:0000256" key="12">
    <source>
        <dbReference type="ARBA" id="ARBA00031376"/>
    </source>
</evidence>
<dbReference type="InterPro" id="IPR036282">
    <property type="entry name" value="Glutathione-S-Trfase_C_sf"/>
</dbReference>
<evidence type="ECO:0000256" key="7">
    <source>
        <dbReference type="ARBA" id="ARBA00022605"/>
    </source>
</evidence>
<dbReference type="PROSITE" id="PS50404">
    <property type="entry name" value="GST_NTER"/>
    <property type="match status" value="1"/>
</dbReference>
<keyword evidence="10" id="KW-0413">Isomerase</keyword>
<dbReference type="SUPFAM" id="SSF52833">
    <property type="entry name" value="Thioredoxin-like"/>
    <property type="match status" value="1"/>
</dbReference>
<evidence type="ECO:0000256" key="4">
    <source>
        <dbReference type="ARBA" id="ARBA00012452"/>
    </source>
</evidence>
<dbReference type="PANTHER" id="PTHR43090">
    <property type="entry name" value="1-(5-PHOSPHORIBOSYL)-5-[(5-PHOSPHORIBOSYLAMINO)METHYLIDENEAMINO] IMIDAZOLE-4-CARBOXAMIDE ISOMERASE"/>
    <property type="match status" value="1"/>
</dbReference>
<name>A0A5C3ER04_9BASI</name>
<dbReference type="InterPro" id="IPR013785">
    <property type="entry name" value="Aldolase_TIM"/>
</dbReference>
<dbReference type="CDD" id="cd04723">
    <property type="entry name" value="HisA_HisF"/>
    <property type="match status" value="1"/>
</dbReference>
<dbReference type="CDD" id="cd03046">
    <property type="entry name" value="GST_N_GTT1_like"/>
    <property type="match status" value="1"/>
</dbReference>
<comment type="catalytic activity">
    <reaction evidence="13">
        <text>RX + glutathione = an S-substituted glutathione + a halide anion + H(+)</text>
        <dbReference type="Rhea" id="RHEA:16437"/>
        <dbReference type="ChEBI" id="CHEBI:15378"/>
        <dbReference type="ChEBI" id="CHEBI:16042"/>
        <dbReference type="ChEBI" id="CHEBI:17792"/>
        <dbReference type="ChEBI" id="CHEBI:57925"/>
        <dbReference type="ChEBI" id="CHEBI:90779"/>
        <dbReference type="EC" id="2.5.1.18"/>
    </reaction>
</comment>
<evidence type="ECO:0000256" key="9">
    <source>
        <dbReference type="ARBA" id="ARBA00023102"/>
    </source>
</evidence>
<evidence type="ECO:0000256" key="1">
    <source>
        <dbReference type="ARBA" id="ARBA00000901"/>
    </source>
</evidence>
<evidence type="ECO:0000313" key="16">
    <source>
        <dbReference type="EMBL" id="SPO31739.1"/>
    </source>
</evidence>
<evidence type="ECO:0000256" key="10">
    <source>
        <dbReference type="ARBA" id="ARBA00023235"/>
    </source>
</evidence>
<dbReference type="Gene3D" id="3.40.30.10">
    <property type="entry name" value="Glutaredoxin"/>
    <property type="match status" value="1"/>
</dbReference>
<evidence type="ECO:0000256" key="6">
    <source>
        <dbReference type="ARBA" id="ARBA00018464"/>
    </source>
</evidence>
<keyword evidence="9 14" id="KW-0368">Histidine biosynthesis</keyword>
<dbReference type="InterPro" id="IPR040079">
    <property type="entry name" value="Glutathione_S-Trfase"/>
</dbReference>
<evidence type="ECO:0000256" key="13">
    <source>
        <dbReference type="ARBA" id="ARBA00047960"/>
    </source>
</evidence>
<dbReference type="GO" id="GO:0004602">
    <property type="term" value="F:glutathione peroxidase activity"/>
    <property type="evidence" value="ECO:0007669"/>
    <property type="project" value="UniProtKB-ARBA"/>
</dbReference>
<dbReference type="FunFam" id="3.40.30.10:FF:000156">
    <property type="entry name" value="Glutathione S-transferase 1"/>
    <property type="match status" value="1"/>
</dbReference>
<dbReference type="InterPro" id="IPR011858">
    <property type="entry name" value="His6/HISN3"/>
</dbReference>
<dbReference type="SUPFAM" id="SSF51366">
    <property type="entry name" value="Ribulose-phoshate binding barrel"/>
    <property type="match status" value="1"/>
</dbReference>
<dbReference type="Pfam" id="PF00977">
    <property type="entry name" value="His_biosynth"/>
    <property type="match status" value="1"/>
</dbReference>
<dbReference type="EC" id="5.3.1.16" evidence="5"/>
<dbReference type="InterPro" id="IPR006062">
    <property type="entry name" value="His_biosynth"/>
</dbReference>
<dbReference type="InterPro" id="IPR004045">
    <property type="entry name" value="Glutathione_S-Trfase_N"/>
</dbReference>
<evidence type="ECO:0000313" key="17">
    <source>
        <dbReference type="Proteomes" id="UP000324022"/>
    </source>
</evidence>
<dbReference type="PANTHER" id="PTHR43090:SF2">
    <property type="entry name" value="1-(5-PHOSPHORIBOSYL)-5-[(5-PHOSPHORIBOSYLAMINO)METHYLIDENEAMINO] IMIDAZOLE-4-CARBOXAMIDE ISOMERASE"/>
    <property type="match status" value="1"/>
</dbReference>
<keyword evidence="8 16" id="KW-0808">Transferase</keyword>
<dbReference type="AlphaFoldDB" id="A0A5C3ER04"/>
<evidence type="ECO:0000256" key="3">
    <source>
        <dbReference type="ARBA" id="ARBA00009667"/>
    </source>
</evidence>
<accession>A0A5C3ER04</accession>
<dbReference type="GO" id="GO:0000162">
    <property type="term" value="P:L-tryptophan biosynthetic process"/>
    <property type="evidence" value="ECO:0007669"/>
    <property type="project" value="TreeGrafter"/>
</dbReference>
<comment type="catalytic activity">
    <reaction evidence="1">
        <text>1-(5-phospho-beta-D-ribosyl)-5-[(5-phospho-beta-D-ribosylamino)methylideneamino]imidazole-4-carboxamide = 5-[(5-phospho-1-deoxy-D-ribulos-1-ylimino)methylamino]-1-(5-phospho-beta-D-ribosyl)imidazole-4-carboxamide</text>
        <dbReference type="Rhea" id="RHEA:15469"/>
        <dbReference type="ChEBI" id="CHEBI:58435"/>
        <dbReference type="ChEBI" id="CHEBI:58525"/>
        <dbReference type="EC" id="5.3.1.16"/>
    </reaction>
</comment>
<proteinExistence type="inferred from homology"/>
<dbReference type="OrthoDB" id="446074at2759"/>
<comment type="pathway">
    <text evidence="2">Amino-acid biosynthesis; L-histidine biosynthesis; L-histidine from 5-phospho-alpha-D-ribose 1-diphosphate: step 4/9.</text>
</comment>
<dbReference type="Gene3D" id="1.20.1050.10">
    <property type="match status" value="1"/>
</dbReference>
<evidence type="ECO:0000259" key="15">
    <source>
        <dbReference type="PROSITE" id="PS50404"/>
    </source>
</evidence>
<dbReference type="NCBIfam" id="TIGR02129">
    <property type="entry name" value="hisA_euk"/>
    <property type="match status" value="1"/>
</dbReference>
<dbReference type="GO" id="GO:0003949">
    <property type="term" value="F:1-(5-phosphoribosyl)-5-[(5-phosphoribosylamino)methylideneamino]imidazole-4-carboxamide isomerase activity"/>
    <property type="evidence" value="ECO:0007669"/>
    <property type="project" value="UniProtKB-EC"/>
</dbReference>
<evidence type="ECO:0000256" key="8">
    <source>
        <dbReference type="ARBA" id="ARBA00022679"/>
    </source>
</evidence>
<evidence type="ECO:0000256" key="14">
    <source>
        <dbReference type="RuleBase" id="RU003657"/>
    </source>
</evidence>
<dbReference type="SFLD" id="SFLDS00019">
    <property type="entry name" value="Glutathione_Transferase_(cytos"/>
    <property type="match status" value="1"/>
</dbReference>
<dbReference type="InterPro" id="IPR036249">
    <property type="entry name" value="Thioredoxin-like_sf"/>
</dbReference>
<sequence length="521" mass="57699">MSDTAPISSSTGLVLHHLELSRSNRILFLLEELQVPYSIKHYKRDPVTRLAGDDLKQVHPLGRSPVLVDGNLTIIETNAIIHHLLQHYYDPSKVSLGPKFGEKTQASVDVDSWIQFAEASIVLHAIPLFYAIKGGVVTEDGTGVMEKVCARGIKADLGYVEERLKENQGRLVKGYDFTAADCAMLYSVDLVGHMFKTRSEEWCSNLGLNLGEETKKWMAKCFERPAFKAAVRKEGVAEGQTSDWLGAFFGSRISSHQQQQKQTQTKRKSRFRPCIDLHEGVVKQIVGGTLTDTDSTLKTNFVATHSPSHFAQLYRQHNLTGGHVIKLGPRNDEAATSAVSTWPRGLHIGGGITADNAQKWLDLGAEKVIVTSYLFPACKFDLGRLEDLSNRVGTENLVIDVSCRKKGDRWVVAMNRWQDMTDMEVNKESLAMLEAYCSEFLIHAADVEGLCQGIDVELVERLGEWVTIPTTYAGGARHLGDLELVNRLSKGKVDLTFGSALDIFGGKGVTLEELVRWNSSA</sequence>
<dbReference type="EC" id="2.5.1.18" evidence="4"/>
<dbReference type="Pfam" id="PF02798">
    <property type="entry name" value="GST_N"/>
    <property type="match status" value="1"/>
</dbReference>
<dbReference type="EMBL" id="OOIN01000040">
    <property type="protein sequence ID" value="SPO31739.1"/>
    <property type="molecule type" value="Genomic_DNA"/>
</dbReference>
<organism evidence="16 17">
    <name type="scientific">Ustilago trichophora</name>
    <dbReference type="NCBI Taxonomy" id="86804"/>
    <lineage>
        <taxon>Eukaryota</taxon>
        <taxon>Fungi</taxon>
        <taxon>Dikarya</taxon>
        <taxon>Basidiomycota</taxon>
        <taxon>Ustilaginomycotina</taxon>
        <taxon>Ustilaginomycetes</taxon>
        <taxon>Ustilaginales</taxon>
        <taxon>Ustilaginaceae</taxon>
        <taxon>Ustilago</taxon>
    </lineage>
</organism>